<organism evidence="2 3">
    <name type="scientific">Flavimobilis soli</name>
    <dbReference type="NCBI Taxonomy" id="442709"/>
    <lineage>
        <taxon>Bacteria</taxon>
        <taxon>Bacillati</taxon>
        <taxon>Actinomycetota</taxon>
        <taxon>Actinomycetes</taxon>
        <taxon>Micrococcales</taxon>
        <taxon>Jonesiaceae</taxon>
        <taxon>Flavimobilis</taxon>
    </lineage>
</organism>
<evidence type="ECO:0000313" key="3">
    <source>
        <dbReference type="Proteomes" id="UP000221394"/>
    </source>
</evidence>
<comment type="caution">
    <text evidence="2">The sequence shown here is derived from an EMBL/GenBank/DDBJ whole genome shotgun (WGS) entry which is preliminary data.</text>
</comment>
<reference evidence="2 3" key="1">
    <citation type="submission" date="2017-10" db="EMBL/GenBank/DDBJ databases">
        <title>Sequencing the genomes of 1000 actinobacteria strains.</title>
        <authorList>
            <person name="Klenk H.-P."/>
        </authorList>
    </citation>
    <scope>NUCLEOTIDE SEQUENCE [LARGE SCALE GENOMIC DNA]</scope>
    <source>
        <strain evidence="2 3">DSM 21574</strain>
    </source>
</reference>
<evidence type="ECO:0000313" key="2">
    <source>
        <dbReference type="EMBL" id="PFG37065.1"/>
    </source>
</evidence>
<feature type="region of interest" description="Disordered" evidence="1">
    <location>
        <begin position="95"/>
        <end position="119"/>
    </location>
</feature>
<feature type="compositionally biased region" description="Basic and acidic residues" evidence="1">
    <location>
        <begin position="1"/>
        <end position="15"/>
    </location>
</feature>
<dbReference type="RefSeq" id="WP_245854720.1">
    <property type="nucleotide sequence ID" value="NZ_PDJH01000001.1"/>
</dbReference>
<protein>
    <submittedName>
        <fullName evidence="2">Uncharacterized protein</fullName>
    </submittedName>
</protein>
<dbReference type="EMBL" id="PDJH01000001">
    <property type="protein sequence ID" value="PFG37065.1"/>
    <property type="molecule type" value="Genomic_DNA"/>
</dbReference>
<proteinExistence type="predicted"/>
<evidence type="ECO:0000256" key="1">
    <source>
        <dbReference type="SAM" id="MobiDB-lite"/>
    </source>
</evidence>
<accession>A0A2A9EFK5</accession>
<dbReference type="AlphaFoldDB" id="A0A2A9EFK5"/>
<feature type="compositionally biased region" description="Basic and acidic residues" evidence="1">
    <location>
        <begin position="95"/>
        <end position="113"/>
    </location>
</feature>
<dbReference type="Proteomes" id="UP000221394">
    <property type="component" value="Unassembled WGS sequence"/>
</dbReference>
<name>A0A2A9EFK5_9MICO</name>
<sequence length="343" mass="37363">MAREQFPDGPRDELRPPSGRQRTARHALVVGPEVEVEEVESLALSRFPGARWLVAPDATASGVLRLSRHTHLAGPYAPGGPLRGEDRARVYDVACPRERGDAPHPEQSDRDGLARTFPDGLPVREEDRVVQWLVAAARRLHGSVVVDVDDVQRVLTPDPAARIDLTVYSDVWLAPEAALAVVRDVDRRATWAPGGVPWAGPPANSIVATLPHVPQLDDEVREFVHQRAEDADIEALTSDEAPTGYAIHLDLHDDGLIAIEIGGEEALPTSLRGLPWADGGAVAYRVRWYPVDDDLEEERPPLAHRVARGRATPRLGALTAALHRAVGGEIVDEADFLVAHEDL</sequence>
<keyword evidence="3" id="KW-1185">Reference proteome</keyword>
<gene>
    <name evidence="2" type="ORF">ATL41_1813</name>
</gene>
<feature type="region of interest" description="Disordered" evidence="1">
    <location>
        <begin position="1"/>
        <end position="25"/>
    </location>
</feature>